<feature type="domain" description="Glutamine amidotransferase" evidence="10">
    <location>
        <begin position="47"/>
        <end position="101"/>
    </location>
</feature>
<comment type="pathway">
    <text evidence="1">Pyrimidine metabolism; CTP biosynthesis via de novo pathway; CTP from UDP: step 2/2.</text>
</comment>
<sequence>MDDIVIDRLELDAKYDTQLDEWQYLLDTVNNLDGKVTIGLVGKYVSLQDAYLSVVESLKHAGYPFKKDVEVKWIDSSEVTDDNVAQYLADVDGILVPGGFWVPCK</sequence>
<name>A0A380FKX9_STAGA</name>
<evidence type="ECO:0000256" key="2">
    <source>
        <dbReference type="ARBA" id="ARBA00007533"/>
    </source>
</evidence>
<reference evidence="11 12" key="1">
    <citation type="submission" date="2018-06" db="EMBL/GenBank/DDBJ databases">
        <authorList>
            <consortium name="Pathogen Informatics"/>
            <person name="Doyle S."/>
        </authorList>
    </citation>
    <scope>NUCLEOTIDE SEQUENCE [LARGE SCALE GENOMIC DNA]</scope>
    <source>
        <strain evidence="11 12">NCTC12195</strain>
    </source>
</reference>
<dbReference type="GO" id="GO:0042802">
    <property type="term" value="F:identical protein binding"/>
    <property type="evidence" value="ECO:0007669"/>
    <property type="project" value="TreeGrafter"/>
</dbReference>
<evidence type="ECO:0000256" key="1">
    <source>
        <dbReference type="ARBA" id="ARBA00005171"/>
    </source>
</evidence>
<evidence type="ECO:0000256" key="9">
    <source>
        <dbReference type="ARBA" id="ARBA00047781"/>
    </source>
</evidence>
<evidence type="ECO:0000256" key="8">
    <source>
        <dbReference type="ARBA" id="ARBA00022975"/>
    </source>
</evidence>
<dbReference type="InterPro" id="IPR017926">
    <property type="entry name" value="GATASE"/>
</dbReference>
<dbReference type="Pfam" id="PF00117">
    <property type="entry name" value="GATase"/>
    <property type="match status" value="1"/>
</dbReference>
<dbReference type="GO" id="GO:0044210">
    <property type="term" value="P:'de novo' CTP biosynthetic process"/>
    <property type="evidence" value="ECO:0007669"/>
    <property type="project" value="UniProtKB-UniPathway"/>
</dbReference>
<dbReference type="EMBL" id="UHDK01000001">
    <property type="protein sequence ID" value="SUM34279.1"/>
    <property type="molecule type" value="Genomic_DNA"/>
</dbReference>
<evidence type="ECO:0000256" key="4">
    <source>
        <dbReference type="ARBA" id="ARBA00022598"/>
    </source>
</evidence>
<dbReference type="Gene3D" id="3.40.50.880">
    <property type="match status" value="1"/>
</dbReference>
<protein>
    <recommendedName>
        <fullName evidence="3">CTP synthase (glutamine hydrolyzing)</fullName>
        <ecNumber evidence="3">6.3.4.2</ecNumber>
    </recommendedName>
</protein>
<keyword evidence="4 11" id="KW-0436">Ligase</keyword>
<accession>A0A380FKX9</accession>
<dbReference type="SUPFAM" id="SSF52317">
    <property type="entry name" value="Class I glutamine amidotransferase-like"/>
    <property type="match status" value="1"/>
</dbReference>
<dbReference type="AlphaFoldDB" id="A0A380FKX9"/>
<comment type="similarity">
    <text evidence="2">Belongs to the CTP synthase family.</text>
</comment>
<dbReference type="GO" id="GO:0005524">
    <property type="term" value="F:ATP binding"/>
    <property type="evidence" value="ECO:0007669"/>
    <property type="project" value="UniProtKB-KW"/>
</dbReference>
<gene>
    <name evidence="11" type="primary">ctrA_2</name>
    <name evidence="11" type="ORF">NCTC12195_03794</name>
</gene>
<dbReference type="UniPathway" id="UPA00159">
    <property type="reaction ID" value="UER00277"/>
</dbReference>
<dbReference type="GO" id="GO:0003883">
    <property type="term" value="F:CTP synthase activity"/>
    <property type="evidence" value="ECO:0007669"/>
    <property type="project" value="UniProtKB-EC"/>
</dbReference>
<dbReference type="GO" id="GO:0005829">
    <property type="term" value="C:cytosol"/>
    <property type="evidence" value="ECO:0007669"/>
    <property type="project" value="TreeGrafter"/>
</dbReference>
<keyword evidence="8" id="KW-0665">Pyrimidine biosynthesis</keyword>
<dbReference type="InterPro" id="IPR029062">
    <property type="entry name" value="Class_I_gatase-like"/>
</dbReference>
<keyword evidence="7" id="KW-0315">Glutamine amidotransferase</keyword>
<dbReference type="InterPro" id="IPR004468">
    <property type="entry name" value="CTP_synthase"/>
</dbReference>
<comment type="catalytic activity">
    <reaction evidence="9">
        <text>UTP + L-glutamine + ATP + H2O = CTP + L-glutamate + ADP + phosphate + 2 H(+)</text>
        <dbReference type="Rhea" id="RHEA:26426"/>
        <dbReference type="ChEBI" id="CHEBI:15377"/>
        <dbReference type="ChEBI" id="CHEBI:15378"/>
        <dbReference type="ChEBI" id="CHEBI:29985"/>
        <dbReference type="ChEBI" id="CHEBI:30616"/>
        <dbReference type="ChEBI" id="CHEBI:37563"/>
        <dbReference type="ChEBI" id="CHEBI:43474"/>
        <dbReference type="ChEBI" id="CHEBI:46398"/>
        <dbReference type="ChEBI" id="CHEBI:58359"/>
        <dbReference type="ChEBI" id="CHEBI:456216"/>
        <dbReference type="EC" id="6.3.4.2"/>
    </reaction>
</comment>
<dbReference type="GO" id="GO:0019856">
    <property type="term" value="P:pyrimidine nucleobase biosynthetic process"/>
    <property type="evidence" value="ECO:0007669"/>
    <property type="project" value="TreeGrafter"/>
</dbReference>
<dbReference type="Proteomes" id="UP000255277">
    <property type="component" value="Unassembled WGS sequence"/>
</dbReference>
<keyword evidence="5" id="KW-0547">Nucleotide-binding</keyword>
<evidence type="ECO:0000259" key="10">
    <source>
        <dbReference type="Pfam" id="PF00117"/>
    </source>
</evidence>
<evidence type="ECO:0000313" key="11">
    <source>
        <dbReference type="EMBL" id="SUM34279.1"/>
    </source>
</evidence>
<evidence type="ECO:0000256" key="3">
    <source>
        <dbReference type="ARBA" id="ARBA00012291"/>
    </source>
</evidence>
<dbReference type="PANTHER" id="PTHR11550">
    <property type="entry name" value="CTP SYNTHASE"/>
    <property type="match status" value="1"/>
</dbReference>
<organism evidence="11 12">
    <name type="scientific">Staphylococcus gallinarum</name>
    <dbReference type="NCBI Taxonomy" id="1293"/>
    <lineage>
        <taxon>Bacteria</taxon>
        <taxon>Bacillati</taxon>
        <taxon>Bacillota</taxon>
        <taxon>Bacilli</taxon>
        <taxon>Bacillales</taxon>
        <taxon>Staphylococcaceae</taxon>
        <taxon>Staphylococcus</taxon>
    </lineage>
</organism>
<evidence type="ECO:0000256" key="7">
    <source>
        <dbReference type="ARBA" id="ARBA00022962"/>
    </source>
</evidence>
<dbReference type="EC" id="6.3.4.2" evidence="3"/>
<dbReference type="PANTHER" id="PTHR11550:SF0">
    <property type="entry name" value="CTP SYNTHASE-RELATED"/>
    <property type="match status" value="1"/>
</dbReference>
<evidence type="ECO:0000313" key="12">
    <source>
        <dbReference type="Proteomes" id="UP000255277"/>
    </source>
</evidence>
<proteinExistence type="inferred from homology"/>
<keyword evidence="6" id="KW-0067">ATP-binding</keyword>
<evidence type="ECO:0000256" key="6">
    <source>
        <dbReference type="ARBA" id="ARBA00022840"/>
    </source>
</evidence>
<evidence type="ECO:0000256" key="5">
    <source>
        <dbReference type="ARBA" id="ARBA00022741"/>
    </source>
</evidence>